<evidence type="ECO:0000256" key="1">
    <source>
        <dbReference type="SAM" id="MobiDB-lite"/>
    </source>
</evidence>
<comment type="caution">
    <text evidence="2">The sequence shown here is derived from an EMBL/GenBank/DDBJ whole genome shotgun (WGS) entry which is preliminary data.</text>
</comment>
<reference evidence="2" key="1">
    <citation type="submission" date="2022-10" db="EMBL/GenBank/DDBJ databases">
        <authorList>
            <person name="Chen Y."/>
            <person name="Dougan E. K."/>
            <person name="Chan C."/>
            <person name="Rhodes N."/>
            <person name="Thang M."/>
        </authorList>
    </citation>
    <scope>NUCLEOTIDE SEQUENCE</scope>
</reference>
<feature type="compositionally biased region" description="Polar residues" evidence="1">
    <location>
        <begin position="123"/>
        <end position="133"/>
    </location>
</feature>
<accession>A0A9P1BFM0</accession>
<feature type="compositionally biased region" description="Low complexity" evidence="1">
    <location>
        <begin position="73"/>
        <end position="91"/>
    </location>
</feature>
<evidence type="ECO:0000313" key="2">
    <source>
        <dbReference type="EMBL" id="CAI3972511.1"/>
    </source>
</evidence>
<organism evidence="2">
    <name type="scientific">Cladocopium goreaui</name>
    <dbReference type="NCBI Taxonomy" id="2562237"/>
    <lineage>
        <taxon>Eukaryota</taxon>
        <taxon>Sar</taxon>
        <taxon>Alveolata</taxon>
        <taxon>Dinophyceae</taxon>
        <taxon>Suessiales</taxon>
        <taxon>Symbiodiniaceae</taxon>
        <taxon>Cladocopium</taxon>
    </lineage>
</organism>
<evidence type="ECO:0000313" key="3">
    <source>
        <dbReference type="EMBL" id="CAL1125886.1"/>
    </source>
</evidence>
<proteinExistence type="predicted"/>
<feature type="region of interest" description="Disordered" evidence="1">
    <location>
        <begin position="44"/>
        <end position="160"/>
    </location>
</feature>
<sequence>MSHCQRRAPPPPPPRPKPKQLAVVSNGPVQGRCDVTRRFLTLGATNAAEASPGGSRVGSMSPSPLADADHAEGGNSPSSAVGSGAASPSGSRADHSLHGLWQSQTPTGRMAGPSLADGEAEAGQNSPAGSAPNTGRLMTPTSARRRHFGGNRSYKVFTVK</sequence>
<dbReference type="AlphaFoldDB" id="A0A9P1BFM0"/>
<dbReference type="EMBL" id="CAMXCT010000015">
    <property type="protein sequence ID" value="CAI3972511.1"/>
    <property type="molecule type" value="Genomic_DNA"/>
</dbReference>
<dbReference type="Proteomes" id="UP001152797">
    <property type="component" value="Unassembled WGS sequence"/>
</dbReference>
<evidence type="ECO:0000313" key="4">
    <source>
        <dbReference type="Proteomes" id="UP001152797"/>
    </source>
</evidence>
<name>A0A9P1BFM0_9DINO</name>
<protein>
    <submittedName>
        <fullName evidence="2">Uncharacterized protein</fullName>
    </submittedName>
</protein>
<reference evidence="3" key="2">
    <citation type="submission" date="2024-04" db="EMBL/GenBank/DDBJ databases">
        <authorList>
            <person name="Chen Y."/>
            <person name="Shah S."/>
            <person name="Dougan E. K."/>
            <person name="Thang M."/>
            <person name="Chan C."/>
        </authorList>
    </citation>
    <scope>NUCLEOTIDE SEQUENCE [LARGE SCALE GENOMIC DNA]</scope>
</reference>
<keyword evidence="4" id="KW-1185">Reference proteome</keyword>
<dbReference type="EMBL" id="CAMXCT030000015">
    <property type="protein sequence ID" value="CAL4759823.1"/>
    <property type="molecule type" value="Genomic_DNA"/>
</dbReference>
<dbReference type="EMBL" id="CAMXCT020000015">
    <property type="protein sequence ID" value="CAL1125886.1"/>
    <property type="molecule type" value="Genomic_DNA"/>
</dbReference>
<gene>
    <name evidence="2" type="ORF">C1SCF055_LOCUS1090</name>
</gene>
<feature type="region of interest" description="Disordered" evidence="1">
    <location>
        <begin position="1"/>
        <end position="31"/>
    </location>
</feature>